<accession>A0A4P9C619</accession>
<sequence>MTILESVFDYIKDQCDLIKKNHRSVGFNFISDVVESCSIVEVPSDPWVKHYTDGGGMKQCVFHFCSREFYGIDSENNLENDRFYEDLEYWFKEQSEAGNLPKLDRGRQSQYIETLSNGYLLENEGDEAKYVIQCRLVYTE</sequence>
<reference evidence="1 2" key="1">
    <citation type="submission" date="2018-05" db="EMBL/GenBank/DDBJ databases">
        <title>Genome comparison of Eubacterium sp.</title>
        <authorList>
            <person name="Feng Y."/>
            <person name="Sanchez-Andrea I."/>
            <person name="Stams A.J.M."/>
            <person name="De Vos W.M."/>
        </authorList>
    </citation>
    <scope>NUCLEOTIDE SEQUENCE [LARGE SCALE GENOMIC DNA]</scope>
    <source>
        <strain evidence="1 2">YI</strain>
    </source>
</reference>
<dbReference type="AlphaFoldDB" id="A0A4P9C619"/>
<evidence type="ECO:0000313" key="1">
    <source>
        <dbReference type="EMBL" id="QCT70830.1"/>
    </source>
</evidence>
<gene>
    <name evidence="1" type="ORF">CPZ25_005635</name>
</gene>
<evidence type="ECO:0000313" key="2">
    <source>
        <dbReference type="Proteomes" id="UP000218387"/>
    </source>
</evidence>
<organism evidence="1 2">
    <name type="scientific">Eubacterium maltosivorans</name>
    <dbReference type="NCBI Taxonomy" id="2041044"/>
    <lineage>
        <taxon>Bacteria</taxon>
        <taxon>Bacillati</taxon>
        <taxon>Bacillota</taxon>
        <taxon>Clostridia</taxon>
        <taxon>Eubacteriales</taxon>
        <taxon>Eubacteriaceae</taxon>
        <taxon>Eubacterium</taxon>
    </lineage>
</organism>
<keyword evidence="2" id="KW-1185">Reference proteome</keyword>
<name>A0A4P9C619_EUBML</name>
<proteinExistence type="predicted"/>
<dbReference type="KEGG" id="emt:CPZ25_005635"/>
<dbReference type="Proteomes" id="UP000218387">
    <property type="component" value="Chromosome"/>
</dbReference>
<dbReference type="RefSeq" id="WP_096919588.1">
    <property type="nucleotide sequence ID" value="NZ_CP029487.1"/>
</dbReference>
<dbReference type="EMBL" id="CP029487">
    <property type="protein sequence ID" value="QCT70830.1"/>
    <property type="molecule type" value="Genomic_DNA"/>
</dbReference>
<protein>
    <submittedName>
        <fullName evidence="1">Chloramphenicol resistance protein</fullName>
    </submittedName>
</protein>